<keyword evidence="8" id="KW-0443">Lipid metabolism</keyword>
<dbReference type="Gene3D" id="3.30.870.10">
    <property type="entry name" value="Endonuclease Chain A"/>
    <property type="match status" value="2"/>
</dbReference>
<name>A0ABW6CMP7_9CAUL</name>
<dbReference type="RefSeq" id="WP_377367711.1">
    <property type="nucleotide sequence ID" value="NZ_JAOTJD010000004.1"/>
</dbReference>
<comment type="catalytic activity">
    <reaction evidence="1">
        <text>a 1,2-diacyl-sn-glycero-3-phosphocholine + H2O = a 1,2-diacyl-sn-glycero-3-phosphate + choline + H(+)</text>
        <dbReference type="Rhea" id="RHEA:14445"/>
        <dbReference type="ChEBI" id="CHEBI:15354"/>
        <dbReference type="ChEBI" id="CHEBI:15377"/>
        <dbReference type="ChEBI" id="CHEBI:15378"/>
        <dbReference type="ChEBI" id="CHEBI:57643"/>
        <dbReference type="ChEBI" id="CHEBI:58608"/>
        <dbReference type="EC" id="3.1.4.4"/>
    </reaction>
</comment>
<sequence length="454" mass="50053">MAVLMDNENYYAALSAALLTANHSIHILGWAFDPRTRLAPDGMEGPDDPDEIGRILVELCRAKPGLAVRILVWKSPFGALGHQDLRGHRAKHRFARTPVDFREVRDLPVGACHHQKVVVIDDQLAFCGGGDIATNRWDSQTHGHVEPRRVLPSRAPHPPRHEVMMLVDGRAAGALGELFQERWKNATAQDLPMNGSRFEAAWPACAPAHFSDVEVGIVRTQPAWHGRPLVEEVRRLTLASIASARHTIYLENQYFTSHRVAHALAARLREPEGPEVVLLVTGRAPSWFDHLTMDYARNPLVRGLKAADAFDRFRAVSPVTSAGAPIVVHSKVGVFDDRILRVGSANLNNRSEGFDTECDLAIEARTSTDRAAIAGFRDRLLSHYLAVDADRFARVRIAGGGVVAAIDALNDAGRLAPLAMGPPTWWEDFVSRRGLGDPSCVAENWRLRRAEAFA</sequence>
<evidence type="ECO:0000313" key="11">
    <source>
        <dbReference type="EMBL" id="MFD3263075.1"/>
    </source>
</evidence>
<protein>
    <recommendedName>
        <fullName evidence="4">Phospholipase D</fullName>
    </recommendedName>
    <alternativeName>
        <fullName evidence="9">Choline phosphatase</fullName>
    </alternativeName>
</protein>
<evidence type="ECO:0000256" key="6">
    <source>
        <dbReference type="ARBA" id="ARBA00022737"/>
    </source>
</evidence>
<dbReference type="EMBL" id="JAOTJD010000004">
    <property type="protein sequence ID" value="MFD3263075.1"/>
    <property type="molecule type" value="Genomic_DNA"/>
</dbReference>
<evidence type="ECO:0000256" key="1">
    <source>
        <dbReference type="ARBA" id="ARBA00000798"/>
    </source>
</evidence>
<evidence type="ECO:0000256" key="2">
    <source>
        <dbReference type="ARBA" id="ARBA00003145"/>
    </source>
</evidence>
<evidence type="ECO:0000256" key="3">
    <source>
        <dbReference type="ARBA" id="ARBA00004613"/>
    </source>
</evidence>
<keyword evidence="12" id="KW-1185">Reference proteome</keyword>
<accession>A0ABW6CMP7</accession>
<reference evidence="11 12" key="1">
    <citation type="submission" date="2022-09" db="EMBL/GenBank/DDBJ databases">
        <title>New species of Phenylobacterium.</title>
        <authorList>
            <person name="Mieszkin S."/>
        </authorList>
    </citation>
    <scope>NUCLEOTIDE SEQUENCE [LARGE SCALE GENOMIC DNA]</scope>
    <source>
        <strain evidence="11 12">HK31-G</strain>
    </source>
</reference>
<keyword evidence="5" id="KW-0964">Secreted</keyword>
<evidence type="ECO:0000256" key="7">
    <source>
        <dbReference type="ARBA" id="ARBA00022801"/>
    </source>
</evidence>
<proteinExistence type="predicted"/>
<dbReference type="SUPFAM" id="SSF56024">
    <property type="entry name" value="Phospholipase D/nuclease"/>
    <property type="match status" value="2"/>
</dbReference>
<feature type="domain" description="PLD phosphodiesterase" evidence="10">
    <location>
        <begin position="109"/>
        <end position="136"/>
    </location>
</feature>
<comment type="subcellular location">
    <subcellularLocation>
        <location evidence="3">Secreted</location>
    </subcellularLocation>
</comment>
<dbReference type="InterPro" id="IPR001736">
    <property type="entry name" value="PLipase_D/transphosphatidylase"/>
</dbReference>
<evidence type="ECO:0000256" key="4">
    <source>
        <dbReference type="ARBA" id="ARBA00018392"/>
    </source>
</evidence>
<dbReference type="InterPro" id="IPR025202">
    <property type="entry name" value="PLD-like_dom"/>
</dbReference>
<comment type="function">
    <text evidence="2">Could be a virulence factor.</text>
</comment>
<evidence type="ECO:0000259" key="10">
    <source>
        <dbReference type="PROSITE" id="PS50035"/>
    </source>
</evidence>
<keyword evidence="7" id="KW-0378">Hydrolase</keyword>
<evidence type="ECO:0000256" key="5">
    <source>
        <dbReference type="ARBA" id="ARBA00022525"/>
    </source>
</evidence>
<dbReference type="InterPro" id="IPR015679">
    <property type="entry name" value="PLipase_D_fam"/>
</dbReference>
<comment type="caution">
    <text evidence="11">The sequence shown here is derived from an EMBL/GenBank/DDBJ whole genome shotgun (WGS) entry which is preliminary data.</text>
</comment>
<dbReference type="CDD" id="cd09143">
    <property type="entry name" value="PLDc_vPLD1_2_like_bac_2"/>
    <property type="match status" value="1"/>
</dbReference>
<dbReference type="PANTHER" id="PTHR18896:SF76">
    <property type="entry name" value="PHOSPHOLIPASE"/>
    <property type="match status" value="1"/>
</dbReference>
<dbReference type="Proteomes" id="UP001598130">
    <property type="component" value="Unassembled WGS sequence"/>
</dbReference>
<dbReference type="Pfam" id="PF13091">
    <property type="entry name" value="PLDc_2"/>
    <property type="match status" value="1"/>
</dbReference>
<evidence type="ECO:0000256" key="8">
    <source>
        <dbReference type="ARBA" id="ARBA00023098"/>
    </source>
</evidence>
<keyword evidence="6" id="KW-0677">Repeat</keyword>
<feature type="domain" description="PLD phosphodiesterase" evidence="10">
    <location>
        <begin position="324"/>
        <end position="351"/>
    </location>
</feature>
<dbReference type="PANTHER" id="PTHR18896">
    <property type="entry name" value="PHOSPHOLIPASE D"/>
    <property type="match status" value="1"/>
</dbReference>
<organism evidence="11 12">
    <name type="scientific">Phenylobacterium ferrooxidans</name>
    <dbReference type="NCBI Taxonomy" id="2982689"/>
    <lineage>
        <taxon>Bacteria</taxon>
        <taxon>Pseudomonadati</taxon>
        <taxon>Pseudomonadota</taxon>
        <taxon>Alphaproteobacteria</taxon>
        <taxon>Caulobacterales</taxon>
        <taxon>Caulobacteraceae</taxon>
        <taxon>Phenylobacterium</taxon>
    </lineage>
</organism>
<gene>
    <name evidence="11" type="ORF">OCL97_03735</name>
</gene>
<dbReference type="SMART" id="SM00155">
    <property type="entry name" value="PLDc"/>
    <property type="match status" value="2"/>
</dbReference>
<evidence type="ECO:0000256" key="9">
    <source>
        <dbReference type="ARBA" id="ARBA00029594"/>
    </source>
</evidence>
<evidence type="ECO:0000313" key="12">
    <source>
        <dbReference type="Proteomes" id="UP001598130"/>
    </source>
</evidence>
<dbReference type="PROSITE" id="PS50035">
    <property type="entry name" value="PLD"/>
    <property type="match status" value="2"/>
</dbReference>